<organism evidence="1 2">
    <name type="scientific">Zancudomyces culisetae</name>
    <name type="common">Gut fungus</name>
    <name type="synonym">Smittium culisetae</name>
    <dbReference type="NCBI Taxonomy" id="1213189"/>
    <lineage>
        <taxon>Eukaryota</taxon>
        <taxon>Fungi</taxon>
        <taxon>Fungi incertae sedis</taxon>
        <taxon>Zoopagomycota</taxon>
        <taxon>Kickxellomycotina</taxon>
        <taxon>Harpellomycetes</taxon>
        <taxon>Harpellales</taxon>
        <taxon>Legeriomycetaceae</taxon>
        <taxon>Zancudomyces</taxon>
    </lineage>
</organism>
<dbReference type="InterPro" id="IPR036412">
    <property type="entry name" value="HAD-like_sf"/>
</dbReference>
<name>A0A1R1PFN3_ZANCU</name>
<protein>
    <submittedName>
        <fullName evidence="1">Uncharacterized protein</fullName>
    </submittedName>
</protein>
<dbReference type="SUPFAM" id="SSF56784">
    <property type="entry name" value="HAD-like"/>
    <property type="match status" value="1"/>
</dbReference>
<dbReference type="EMBL" id="LSSK01001423">
    <property type="protein sequence ID" value="OMH79767.1"/>
    <property type="molecule type" value="Genomic_DNA"/>
</dbReference>
<gene>
    <name evidence="1" type="ORF">AX774_g6810</name>
</gene>
<accession>A0A1R1PFN3</accession>
<sequence length="70" mass="7798">MERAGISDPKKCYLVDDSVKNIVGAQKMGWNTVLLSLQTPDTSIDLDIGHHQGSRIDEIYDLPKAIPELF</sequence>
<dbReference type="InterPro" id="IPR023214">
    <property type="entry name" value="HAD_sf"/>
</dbReference>
<evidence type="ECO:0000313" key="1">
    <source>
        <dbReference type="EMBL" id="OMH79767.1"/>
    </source>
</evidence>
<dbReference type="Gene3D" id="3.40.50.1000">
    <property type="entry name" value="HAD superfamily/HAD-like"/>
    <property type="match status" value="1"/>
</dbReference>
<reference evidence="2" key="1">
    <citation type="submission" date="2017-01" db="EMBL/GenBank/DDBJ databases">
        <authorList>
            <person name="Wang Y."/>
            <person name="White M."/>
            <person name="Kvist S."/>
            <person name="Moncalvo J.-M."/>
        </authorList>
    </citation>
    <scope>NUCLEOTIDE SEQUENCE [LARGE SCALE GENOMIC DNA]</scope>
    <source>
        <strain evidence="2">COL-18-3</strain>
    </source>
</reference>
<proteinExistence type="predicted"/>
<dbReference type="AlphaFoldDB" id="A0A1R1PFN3"/>
<evidence type="ECO:0000313" key="2">
    <source>
        <dbReference type="Proteomes" id="UP000188320"/>
    </source>
</evidence>
<comment type="caution">
    <text evidence="1">The sequence shown here is derived from an EMBL/GenBank/DDBJ whole genome shotgun (WGS) entry which is preliminary data.</text>
</comment>
<dbReference type="OrthoDB" id="1065058at2759"/>
<keyword evidence="2" id="KW-1185">Reference proteome</keyword>
<dbReference type="Proteomes" id="UP000188320">
    <property type="component" value="Unassembled WGS sequence"/>
</dbReference>